<keyword evidence="3 5" id="KW-0368">Histidine biosynthesis</keyword>
<dbReference type="InterPro" id="IPR044524">
    <property type="entry name" value="Isoase_HisA-like"/>
</dbReference>
<dbReference type="GO" id="GO:0003949">
    <property type="term" value="F:1-(5-phosphoribosyl)-5-[(5-phosphoribosylamino)methylideneamino]imidazole-4-carboxamide isomerase activity"/>
    <property type="evidence" value="ECO:0007669"/>
    <property type="project" value="InterPro"/>
</dbReference>
<comment type="pathway">
    <text evidence="4">Amino-acid biosynthesis.</text>
</comment>
<protein>
    <recommendedName>
        <fullName evidence="8">Nickel transporter</fullName>
    </recommendedName>
</protein>
<dbReference type="GO" id="GO:0000162">
    <property type="term" value="P:L-tryptophan biosynthetic process"/>
    <property type="evidence" value="ECO:0007669"/>
    <property type="project" value="TreeGrafter"/>
</dbReference>
<dbReference type="Gene3D" id="3.20.20.70">
    <property type="entry name" value="Aldolase class I"/>
    <property type="match status" value="1"/>
</dbReference>
<name>A0A3N0UXS2_9PROT</name>
<dbReference type="CDD" id="cd04723">
    <property type="entry name" value="HisA_HisF"/>
    <property type="match status" value="1"/>
</dbReference>
<dbReference type="InterPro" id="IPR006062">
    <property type="entry name" value="His_biosynth"/>
</dbReference>
<dbReference type="EMBL" id="RJVP01000006">
    <property type="protein sequence ID" value="ROH85346.1"/>
    <property type="molecule type" value="Genomic_DNA"/>
</dbReference>
<evidence type="ECO:0000256" key="2">
    <source>
        <dbReference type="ARBA" id="ARBA00022605"/>
    </source>
</evidence>
<dbReference type="PANTHER" id="PTHR43090">
    <property type="entry name" value="1-(5-PHOSPHORIBOSYL)-5-[(5-PHOSPHORIBOSYLAMINO)METHYLIDENEAMINO] IMIDAZOLE-4-CARBOXAMIDE ISOMERASE"/>
    <property type="match status" value="1"/>
</dbReference>
<keyword evidence="2 5" id="KW-0028">Amino-acid biosynthesis</keyword>
<dbReference type="Pfam" id="PF00977">
    <property type="entry name" value="His_biosynth"/>
    <property type="match status" value="1"/>
</dbReference>
<comment type="similarity">
    <text evidence="1 5">Belongs to the HisA/HisF family.</text>
</comment>
<proteinExistence type="inferred from homology"/>
<dbReference type="GO" id="GO:0005737">
    <property type="term" value="C:cytoplasm"/>
    <property type="evidence" value="ECO:0007669"/>
    <property type="project" value="TreeGrafter"/>
</dbReference>
<evidence type="ECO:0000256" key="5">
    <source>
        <dbReference type="RuleBase" id="RU003657"/>
    </source>
</evidence>
<accession>A0A3N0UXS2</accession>
<dbReference type="Proteomes" id="UP000275137">
    <property type="component" value="Unassembled WGS sequence"/>
</dbReference>
<dbReference type="SUPFAM" id="SSF51366">
    <property type="entry name" value="Ribulose-phoshate binding barrel"/>
    <property type="match status" value="1"/>
</dbReference>
<evidence type="ECO:0000256" key="3">
    <source>
        <dbReference type="ARBA" id="ARBA00023102"/>
    </source>
</evidence>
<dbReference type="RefSeq" id="WP_123238000.1">
    <property type="nucleotide sequence ID" value="NZ_RJVP01000006.1"/>
</dbReference>
<evidence type="ECO:0000313" key="6">
    <source>
        <dbReference type="EMBL" id="ROH85346.1"/>
    </source>
</evidence>
<sequence length="262" mass="28936">MASVRRQFEVIPVIDLRDGEVVHARRGQRQRYQAMRSELCTGSDALQIIDHLLRLYPFPRLYIADLDAIQQRGHQRALVETIRAQFPALELWVDAGIRCASDWQAWQLAGVRCVAGSENLESLKSWQALQTSLPQQAVLSLDFVADEVPDKSADELADAISATRFCGPPELQQPAHWPQQLIAMTLARVGSSAGPDLALLDQLQKQAPQQQLYAAGGVRNLHDLQRLQAQGLAGALVASALHDGSLSTQALQQLLNTDRRPD</sequence>
<dbReference type="PANTHER" id="PTHR43090:SF2">
    <property type="entry name" value="1-(5-PHOSPHORIBOSYL)-5-[(5-PHOSPHORIBOSYLAMINO)METHYLIDENEAMINO] IMIDAZOLE-4-CARBOXAMIDE ISOMERASE"/>
    <property type="match status" value="1"/>
</dbReference>
<dbReference type="InterPro" id="IPR011060">
    <property type="entry name" value="RibuloseP-bd_barrel"/>
</dbReference>
<reference evidence="6 7" key="1">
    <citation type="submission" date="2018-10" db="EMBL/GenBank/DDBJ databases">
        <authorList>
            <person name="Chen W.-M."/>
        </authorList>
    </citation>
    <scope>NUCLEOTIDE SEQUENCE [LARGE SCALE GENOMIC DNA]</scope>
    <source>
        <strain evidence="6 7">H-5</strain>
    </source>
</reference>
<keyword evidence="7" id="KW-1185">Reference proteome</keyword>
<dbReference type="AlphaFoldDB" id="A0A3N0UXS2"/>
<comment type="caution">
    <text evidence="6">The sequence shown here is derived from an EMBL/GenBank/DDBJ whole genome shotgun (WGS) entry which is preliminary data.</text>
</comment>
<evidence type="ECO:0000256" key="4">
    <source>
        <dbReference type="ARBA" id="ARBA00029440"/>
    </source>
</evidence>
<evidence type="ECO:0008006" key="8">
    <source>
        <dbReference type="Google" id="ProtNLM"/>
    </source>
</evidence>
<dbReference type="GO" id="GO:0000105">
    <property type="term" value="P:L-histidine biosynthetic process"/>
    <property type="evidence" value="ECO:0007669"/>
    <property type="project" value="UniProtKB-KW"/>
</dbReference>
<evidence type="ECO:0000256" key="1">
    <source>
        <dbReference type="ARBA" id="ARBA00009667"/>
    </source>
</evidence>
<evidence type="ECO:0000313" key="7">
    <source>
        <dbReference type="Proteomes" id="UP000275137"/>
    </source>
</evidence>
<gene>
    <name evidence="6" type="ORF">ED236_10870</name>
</gene>
<dbReference type="InterPro" id="IPR013785">
    <property type="entry name" value="Aldolase_TIM"/>
</dbReference>
<organism evidence="6 7">
    <name type="scientific">Pseudomethylobacillus aquaticus</name>
    <dbReference type="NCBI Taxonomy" id="2676064"/>
    <lineage>
        <taxon>Bacteria</taxon>
        <taxon>Pseudomonadati</taxon>
        <taxon>Pseudomonadota</taxon>
        <taxon>Betaproteobacteria</taxon>
        <taxon>Nitrosomonadales</taxon>
        <taxon>Methylophilaceae</taxon>
        <taxon>Pseudomethylobacillus</taxon>
    </lineage>
</organism>